<feature type="transmembrane region" description="Helical" evidence="1">
    <location>
        <begin position="98"/>
        <end position="122"/>
    </location>
</feature>
<feature type="domain" description="Moybdenum cofactor oxidoreductase dimerisation" evidence="3">
    <location>
        <begin position="361"/>
        <end position="446"/>
    </location>
</feature>
<dbReference type="Gene3D" id="2.60.40.650">
    <property type="match status" value="1"/>
</dbReference>
<dbReference type="GO" id="GO:0020037">
    <property type="term" value="F:heme binding"/>
    <property type="evidence" value="ECO:0007669"/>
    <property type="project" value="TreeGrafter"/>
</dbReference>
<protein>
    <submittedName>
        <fullName evidence="4">Sulfoxide reductase catalytic subunit YedY</fullName>
    </submittedName>
</protein>
<dbReference type="EMBL" id="LR027520">
    <property type="protein sequence ID" value="VCU54602.1"/>
    <property type="molecule type" value="Genomic_DNA"/>
</dbReference>
<feature type="transmembrane region" description="Helical" evidence="1">
    <location>
        <begin position="7"/>
        <end position="24"/>
    </location>
</feature>
<evidence type="ECO:0000313" key="4">
    <source>
        <dbReference type="EMBL" id="VCU54602.1"/>
    </source>
</evidence>
<dbReference type="PANTHER" id="PTHR19372:SF7">
    <property type="entry name" value="SULFITE OXIDASE, MITOCHONDRIAL"/>
    <property type="match status" value="1"/>
</dbReference>
<dbReference type="InterPro" id="IPR036374">
    <property type="entry name" value="OxRdtase_Mopterin-bd_sf"/>
</dbReference>
<name>A0A3P4ATY4_THETH</name>
<reference evidence="4 5" key="1">
    <citation type="submission" date="2018-10" db="EMBL/GenBank/DDBJ databases">
        <authorList>
            <person name="Peiro R."/>
            <person name="Begona"/>
            <person name="Cbmso G."/>
            <person name="Lopez M."/>
            <person name="Gonzalez S."/>
            <person name="Sacristan E."/>
            <person name="Castillo E."/>
        </authorList>
    </citation>
    <scope>NUCLEOTIDE SEQUENCE [LARGE SCALE GENOMIC DNA]</scope>
    <source>
        <strain evidence="4">TTHNAR1</strain>
        <plasmid evidence="5">4</plasmid>
    </source>
</reference>
<dbReference type="InterPro" id="IPR000572">
    <property type="entry name" value="OxRdtase_Mopterin-bd_dom"/>
</dbReference>
<dbReference type="GO" id="GO:0030151">
    <property type="term" value="F:molybdenum ion binding"/>
    <property type="evidence" value="ECO:0007669"/>
    <property type="project" value="InterPro"/>
</dbReference>
<dbReference type="Proteomes" id="UP000279841">
    <property type="component" value="Plasmid 4"/>
</dbReference>
<dbReference type="Pfam" id="PF03404">
    <property type="entry name" value="Mo-co_dimer"/>
    <property type="match status" value="1"/>
</dbReference>
<evidence type="ECO:0000313" key="5">
    <source>
        <dbReference type="Proteomes" id="UP000279841"/>
    </source>
</evidence>
<dbReference type="GO" id="GO:0008482">
    <property type="term" value="F:sulfite oxidase activity"/>
    <property type="evidence" value="ECO:0007669"/>
    <property type="project" value="TreeGrafter"/>
</dbReference>
<gene>
    <name evidence="4" type="primary">yedY</name>
    <name evidence="4" type="ORF">TTHNP4_00009</name>
</gene>
<dbReference type="GO" id="GO:0006790">
    <property type="term" value="P:sulfur compound metabolic process"/>
    <property type="evidence" value="ECO:0007669"/>
    <property type="project" value="TreeGrafter"/>
</dbReference>
<proteinExistence type="predicted"/>
<sequence length="469" mass="52152">MVGKDVVRGALTGAGLAAIGWGLYQGWGLSHPLLNLYGWITFWLGVPSVFQFAHRVFGYGELGKNLAFFGTVGLWLFLHMALTWLWRTRGRVALPTALVLYLLLSGWLAGLIYTGLLALFWWRKRGRTHFRAAGGRGGVSRRKLLAVLGVLATRNGRQGAKARSATPSRIAWDRVPGLSLEVTPQGKLYIVSKNPAIFNPNLKGRPYSLEVGGLVEKPLKLGLEELKSLPASHLWNTLVCISNPVGGDLIGCARWTGVPLKFLLDRAGMKPQARWLVFEAADGYRESLPLVELPAQALIAYAINDEELEPRHGYPTRLILPGRYGMKQPKWLTRILVLEREEVGYWAQRGWSRQAVIRTLSRIDVPRPGAQLKEGEEVLVAGVAYAGGRPLERVEISTDGGLTWQRAELKPPHGQFAWQLWALPWRPLQGNYTLKVRAVEVGGRVQDPVDREPLPEGASGYHTVRVRVR</sequence>
<dbReference type="PANTHER" id="PTHR19372">
    <property type="entry name" value="SULFITE REDUCTASE"/>
    <property type="match status" value="1"/>
</dbReference>
<feature type="domain" description="Oxidoreductase molybdopterin-binding" evidence="2">
    <location>
        <begin position="203"/>
        <end position="346"/>
    </location>
</feature>
<dbReference type="GO" id="GO:0043546">
    <property type="term" value="F:molybdopterin cofactor binding"/>
    <property type="evidence" value="ECO:0007669"/>
    <property type="project" value="TreeGrafter"/>
</dbReference>
<keyword evidence="1" id="KW-0812">Transmembrane</keyword>
<evidence type="ECO:0000259" key="3">
    <source>
        <dbReference type="Pfam" id="PF03404"/>
    </source>
</evidence>
<geneLocation type="plasmid" evidence="4 5">
    <name>4</name>
</geneLocation>
<keyword evidence="1" id="KW-1133">Transmembrane helix</keyword>
<feature type="transmembrane region" description="Helical" evidence="1">
    <location>
        <begin position="66"/>
        <end position="86"/>
    </location>
</feature>
<evidence type="ECO:0000259" key="2">
    <source>
        <dbReference type="Pfam" id="PF00174"/>
    </source>
</evidence>
<dbReference type="InterPro" id="IPR005066">
    <property type="entry name" value="MoCF_OxRdtse_dimer"/>
</dbReference>
<dbReference type="AlphaFoldDB" id="A0A3P4ATY4"/>
<dbReference type="Gene3D" id="3.90.420.10">
    <property type="entry name" value="Oxidoreductase, molybdopterin-binding domain"/>
    <property type="match status" value="1"/>
</dbReference>
<dbReference type="SUPFAM" id="SSF81296">
    <property type="entry name" value="E set domains"/>
    <property type="match status" value="1"/>
</dbReference>
<dbReference type="SUPFAM" id="SSF56524">
    <property type="entry name" value="Oxidoreductase molybdopterin-binding domain"/>
    <property type="match status" value="1"/>
</dbReference>
<dbReference type="InterPro" id="IPR014756">
    <property type="entry name" value="Ig_E-set"/>
</dbReference>
<organism evidence="4 5">
    <name type="scientific">Thermus thermophilus</name>
    <dbReference type="NCBI Taxonomy" id="274"/>
    <lineage>
        <taxon>Bacteria</taxon>
        <taxon>Thermotogati</taxon>
        <taxon>Deinococcota</taxon>
        <taxon>Deinococci</taxon>
        <taxon>Thermales</taxon>
        <taxon>Thermaceae</taxon>
        <taxon>Thermus</taxon>
    </lineage>
</organism>
<accession>A0A3P4ATY4</accession>
<dbReference type="Pfam" id="PF00174">
    <property type="entry name" value="Oxidored_molyb"/>
    <property type="match status" value="1"/>
</dbReference>
<feature type="transmembrane region" description="Helical" evidence="1">
    <location>
        <begin position="36"/>
        <end position="54"/>
    </location>
</feature>
<keyword evidence="1" id="KW-0472">Membrane</keyword>
<evidence type="ECO:0000256" key="1">
    <source>
        <dbReference type="SAM" id="Phobius"/>
    </source>
</evidence>
<keyword evidence="4" id="KW-0614">Plasmid</keyword>